<name>A0A5Q4ZIA4_9BURK</name>
<keyword evidence="1" id="KW-0614">Plasmid</keyword>
<organism evidence="1 2">
    <name type="scientific">Paraburkholderia dioscoreae</name>
    <dbReference type="NCBI Taxonomy" id="2604047"/>
    <lineage>
        <taxon>Bacteria</taxon>
        <taxon>Pseudomonadati</taxon>
        <taxon>Pseudomonadota</taxon>
        <taxon>Betaproteobacteria</taxon>
        <taxon>Burkholderiales</taxon>
        <taxon>Burkholderiaceae</taxon>
        <taxon>Paraburkholderia</taxon>
    </lineage>
</organism>
<keyword evidence="2" id="KW-1185">Reference proteome</keyword>
<accession>A0A5Q4ZIA4</accession>
<evidence type="ECO:0000313" key="1">
    <source>
        <dbReference type="EMBL" id="VVD31086.1"/>
    </source>
</evidence>
<evidence type="ECO:0000313" key="2">
    <source>
        <dbReference type="Proteomes" id="UP000325811"/>
    </source>
</evidence>
<sequence>MGGRNPTSLMEMLLSYIAAHLGTTLDTLLAGIQSNPSLLKAFSKLSLTPGIAWRSKAVRFVKRHAMRTARASAIWGHRSDLAWVRRRARMEPADHRDPDQVCRLRDDTDLWSDRGRSERYGTQPACVAEDAYPRPGLSRELPPDLSFVSGLDATAHAAEGVVCS</sequence>
<gene>
    <name evidence="1" type="ORF">PDMSB3_0250</name>
</gene>
<dbReference type="AlphaFoldDB" id="A0A5Q4ZIA4"/>
<dbReference type="Proteomes" id="UP000325811">
    <property type="component" value="Plasmid pI"/>
</dbReference>
<geneLocation type="plasmid" evidence="1 2">
    <name>pI</name>
</geneLocation>
<proteinExistence type="predicted"/>
<reference evidence="1 2" key="1">
    <citation type="submission" date="2019-08" db="EMBL/GenBank/DDBJ databases">
        <authorList>
            <person name="Herpell B J."/>
        </authorList>
    </citation>
    <scope>NUCLEOTIDE SEQUENCE [LARGE SCALE GENOMIC DNA]</scope>
    <source>
        <strain evidence="2">Msb3</strain>
        <plasmid evidence="1 2">pI</plasmid>
    </source>
</reference>
<dbReference type="KEGG" id="pdio:PDMSB3_0250.2"/>
<dbReference type="EMBL" id="LR699555">
    <property type="protein sequence ID" value="VVD31086.1"/>
    <property type="molecule type" value="Genomic_DNA"/>
</dbReference>
<protein>
    <submittedName>
        <fullName evidence="1">Uncharacterized protein</fullName>
    </submittedName>
</protein>